<evidence type="ECO:0000313" key="13">
    <source>
        <dbReference type="Proteomes" id="UP000324853"/>
    </source>
</evidence>
<dbReference type="GO" id="GO:0005886">
    <property type="term" value="C:plasma membrane"/>
    <property type="evidence" value="ECO:0007669"/>
    <property type="project" value="UniProtKB-SubCell"/>
</dbReference>
<dbReference type="SUPFAM" id="SSF52540">
    <property type="entry name" value="P-loop containing nucleoside triphosphate hydrolases"/>
    <property type="match status" value="1"/>
</dbReference>
<dbReference type="InterPro" id="IPR003593">
    <property type="entry name" value="AAA+_ATPase"/>
</dbReference>
<keyword evidence="7 9" id="KW-0472">Membrane</keyword>
<dbReference type="Proteomes" id="UP000324853">
    <property type="component" value="Unassembled WGS sequence"/>
</dbReference>
<keyword evidence="4" id="KW-0547">Nucleotide-binding</keyword>
<evidence type="ECO:0000259" key="11">
    <source>
        <dbReference type="PROSITE" id="PS50929"/>
    </source>
</evidence>
<proteinExistence type="inferred from homology"/>
<dbReference type="Pfam" id="PF00664">
    <property type="entry name" value="ABC_membrane"/>
    <property type="match status" value="1"/>
</dbReference>
<evidence type="ECO:0000256" key="4">
    <source>
        <dbReference type="ARBA" id="ARBA00022741"/>
    </source>
</evidence>
<keyword evidence="3 9" id="KW-0812">Transmembrane</keyword>
<gene>
    <name evidence="12" type="ORF">FXB38_28390</name>
</gene>
<dbReference type="GO" id="GO:0140359">
    <property type="term" value="F:ABC-type transporter activity"/>
    <property type="evidence" value="ECO:0007669"/>
    <property type="project" value="InterPro"/>
</dbReference>
<comment type="caution">
    <text evidence="12">The sequence shown here is derived from an EMBL/GenBank/DDBJ whole genome shotgun (WGS) entry which is preliminary data.</text>
</comment>
<dbReference type="InterPro" id="IPR036640">
    <property type="entry name" value="ABC1_TM_sf"/>
</dbReference>
<evidence type="ECO:0000313" key="12">
    <source>
        <dbReference type="EMBL" id="TYL78579.1"/>
    </source>
</evidence>
<dbReference type="PANTHER" id="PTHR24221">
    <property type="entry name" value="ATP-BINDING CASSETTE SUB-FAMILY B"/>
    <property type="match status" value="1"/>
</dbReference>
<dbReference type="PROSITE" id="PS50893">
    <property type="entry name" value="ABC_TRANSPORTER_2"/>
    <property type="match status" value="1"/>
</dbReference>
<dbReference type="Gene3D" id="1.20.1560.10">
    <property type="entry name" value="ABC transporter type 1, transmembrane domain"/>
    <property type="match status" value="1"/>
</dbReference>
<comment type="similarity">
    <text evidence="2">Belongs to the ABC transporter superfamily.</text>
</comment>
<comment type="function">
    <text evidence="8">Involved in beta-(1--&gt;2)glucan export. Transmembrane domains (TMD) form a pore in the inner membrane and the ATP-binding domain (NBD) is responsible for energy generation.</text>
</comment>
<protein>
    <submittedName>
        <fullName evidence="12">Type I secretion system permease/ATPase</fullName>
    </submittedName>
</protein>
<evidence type="ECO:0000256" key="2">
    <source>
        <dbReference type="ARBA" id="ARBA00005417"/>
    </source>
</evidence>
<dbReference type="GO" id="GO:0034040">
    <property type="term" value="F:ATPase-coupled lipid transmembrane transporter activity"/>
    <property type="evidence" value="ECO:0007669"/>
    <property type="project" value="TreeGrafter"/>
</dbReference>
<dbReference type="OrthoDB" id="9808328at2"/>
<dbReference type="InterPro" id="IPR017871">
    <property type="entry name" value="ABC_transporter-like_CS"/>
</dbReference>
<feature type="transmembrane region" description="Helical" evidence="9">
    <location>
        <begin position="157"/>
        <end position="186"/>
    </location>
</feature>
<dbReference type="InterPro" id="IPR039421">
    <property type="entry name" value="Type_1_exporter"/>
</dbReference>
<evidence type="ECO:0000256" key="8">
    <source>
        <dbReference type="ARBA" id="ARBA00024722"/>
    </source>
</evidence>
<evidence type="ECO:0000256" key="3">
    <source>
        <dbReference type="ARBA" id="ARBA00022692"/>
    </source>
</evidence>
<feature type="domain" description="ABC transmembrane type-1" evidence="11">
    <location>
        <begin position="35"/>
        <end position="314"/>
    </location>
</feature>
<feature type="transmembrane region" description="Helical" evidence="9">
    <location>
        <begin position="34"/>
        <end position="56"/>
    </location>
</feature>
<organism evidence="12 13">
    <name type="scientific">Bradyrhizobium cytisi</name>
    <dbReference type="NCBI Taxonomy" id="515489"/>
    <lineage>
        <taxon>Bacteria</taxon>
        <taxon>Pseudomonadati</taxon>
        <taxon>Pseudomonadota</taxon>
        <taxon>Alphaproteobacteria</taxon>
        <taxon>Hyphomicrobiales</taxon>
        <taxon>Nitrobacteraceae</taxon>
        <taxon>Bradyrhizobium</taxon>
    </lineage>
</organism>
<dbReference type="NCBIfam" id="TIGR01842">
    <property type="entry name" value="type_I_sec_PrtD"/>
    <property type="match status" value="1"/>
</dbReference>
<evidence type="ECO:0000256" key="9">
    <source>
        <dbReference type="SAM" id="Phobius"/>
    </source>
</evidence>
<evidence type="ECO:0000256" key="7">
    <source>
        <dbReference type="ARBA" id="ARBA00023136"/>
    </source>
</evidence>
<dbReference type="PROSITE" id="PS00211">
    <property type="entry name" value="ABC_TRANSPORTER_1"/>
    <property type="match status" value="1"/>
</dbReference>
<feature type="domain" description="ABC transporter" evidence="10">
    <location>
        <begin position="345"/>
        <end position="580"/>
    </location>
</feature>
<dbReference type="Pfam" id="PF00005">
    <property type="entry name" value="ABC_tran"/>
    <property type="match status" value="1"/>
</dbReference>
<dbReference type="RefSeq" id="WP_148754232.1">
    <property type="nucleotide sequence ID" value="NZ_VSSR01000048.1"/>
</dbReference>
<dbReference type="InterPro" id="IPR027417">
    <property type="entry name" value="P-loop_NTPase"/>
</dbReference>
<dbReference type="PROSITE" id="PS50929">
    <property type="entry name" value="ABC_TM1F"/>
    <property type="match status" value="1"/>
</dbReference>
<dbReference type="InterPro" id="IPR011527">
    <property type="entry name" value="ABC1_TM_dom"/>
</dbReference>
<accession>A0A5S4WCG4</accession>
<dbReference type="SUPFAM" id="SSF90123">
    <property type="entry name" value="ABC transporter transmembrane region"/>
    <property type="match status" value="1"/>
</dbReference>
<sequence length="582" mass="63019">MAAALSTVADEAAEPPYRRGDDVREALLKLWPHFLWAGLFSSAINLLYLSSPLYLMQVYNRVLLNENISTLVLLTLILAIALLTMAGLDAVRAWILIRCGIRLDMELSTRVFEALVVRSAERGASRGAQHLRDLDQFRTFVTGPGIYFAFDLPWIPIYLLLLFFIHPLLGLVATIGALLLLGLAGVNEVLTRSPMKQAESSGNQSYVFTENVLRHADVIRAMGMQPAVERNWQTQRSAMLVQQAIASDKNAVMVMTSSIRFFRLLLQSLMLGTGAWLGIDHAITPATIFAASIVMGRALVPVEQAVGTWKQFIGARDSHTEVRNLLATVDLTVPQTIVPKQRNTVEVRELVCELPSRPEPVLKGLSFELAGGQALGIVGPSGSGKSTLARLLVGAMSPAAGRLRFGGLDYNHWDPVEFGRHVGYLPQDVGLFAGTVRENIARFGDASTDEIIDAAIRAGIHDMVLDLPRQYDTRLGGGGVGLSGGQRQRLGLARALLGRPPLLVLDEPNANLDAPGEEALKAALLKAKADGAAVIVITHRTTILDIVDVMMVIRNGMLDMLGPPGEVYQALQQQAAARAAAS</sequence>
<dbReference type="Gene3D" id="3.40.50.300">
    <property type="entry name" value="P-loop containing nucleotide triphosphate hydrolases"/>
    <property type="match status" value="1"/>
</dbReference>
<feature type="transmembrane region" description="Helical" evidence="9">
    <location>
        <begin position="68"/>
        <end position="88"/>
    </location>
</feature>
<dbReference type="EMBL" id="VSSR01000048">
    <property type="protein sequence ID" value="TYL78579.1"/>
    <property type="molecule type" value="Genomic_DNA"/>
</dbReference>
<evidence type="ECO:0000256" key="6">
    <source>
        <dbReference type="ARBA" id="ARBA00022989"/>
    </source>
</evidence>
<dbReference type="InterPro" id="IPR003439">
    <property type="entry name" value="ABC_transporter-like_ATP-bd"/>
</dbReference>
<dbReference type="SMART" id="SM00382">
    <property type="entry name" value="AAA"/>
    <property type="match status" value="1"/>
</dbReference>
<keyword evidence="5" id="KW-0067">ATP-binding</keyword>
<keyword evidence="6 9" id="KW-1133">Transmembrane helix</keyword>
<dbReference type="GO" id="GO:0030256">
    <property type="term" value="C:type I protein secretion system complex"/>
    <property type="evidence" value="ECO:0007669"/>
    <property type="project" value="InterPro"/>
</dbReference>
<dbReference type="GO" id="GO:0016887">
    <property type="term" value="F:ATP hydrolysis activity"/>
    <property type="evidence" value="ECO:0007669"/>
    <property type="project" value="InterPro"/>
</dbReference>
<evidence type="ECO:0000256" key="5">
    <source>
        <dbReference type="ARBA" id="ARBA00022840"/>
    </source>
</evidence>
<dbReference type="InterPro" id="IPR010128">
    <property type="entry name" value="ATPase_T1SS_PrtD-like"/>
</dbReference>
<dbReference type="PANTHER" id="PTHR24221:SF248">
    <property type="entry name" value="ABC TRANSPORTER TRANSMEMBRANE REGION"/>
    <property type="match status" value="1"/>
</dbReference>
<name>A0A5S4WCG4_9BRAD</name>
<reference evidence="12 13" key="1">
    <citation type="submission" date="2019-08" db="EMBL/GenBank/DDBJ databases">
        <title>Bradyrhizobium hipponensis sp. nov., a rhizobium isolated from a Lupinus angustifolius root nodule in Tunisia.</title>
        <authorList>
            <person name="Off K."/>
            <person name="Rejili M."/>
            <person name="Mars M."/>
            <person name="Brachmann A."/>
            <person name="Marin M."/>
        </authorList>
    </citation>
    <scope>NUCLEOTIDE SEQUENCE [LARGE SCALE GENOMIC DNA]</scope>
    <source>
        <strain evidence="12 13">CTAW11</strain>
    </source>
</reference>
<evidence type="ECO:0000256" key="1">
    <source>
        <dbReference type="ARBA" id="ARBA00004651"/>
    </source>
</evidence>
<comment type="subcellular location">
    <subcellularLocation>
        <location evidence="1">Cell membrane</location>
        <topology evidence="1">Multi-pass membrane protein</topology>
    </subcellularLocation>
</comment>
<dbReference type="GO" id="GO:0030253">
    <property type="term" value="P:protein secretion by the type I secretion system"/>
    <property type="evidence" value="ECO:0007669"/>
    <property type="project" value="InterPro"/>
</dbReference>
<keyword evidence="13" id="KW-1185">Reference proteome</keyword>
<dbReference type="AlphaFoldDB" id="A0A5S4WCG4"/>
<evidence type="ECO:0000259" key="10">
    <source>
        <dbReference type="PROSITE" id="PS50893"/>
    </source>
</evidence>
<dbReference type="GO" id="GO:0005524">
    <property type="term" value="F:ATP binding"/>
    <property type="evidence" value="ECO:0007669"/>
    <property type="project" value="UniProtKB-KW"/>
</dbReference>